<evidence type="ECO:0000259" key="1">
    <source>
        <dbReference type="Pfam" id="PF24349"/>
    </source>
</evidence>
<keyword evidence="3" id="KW-1185">Reference proteome</keyword>
<evidence type="ECO:0000313" key="2">
    <source>
        <dbReference type="EMBL" id="RKD97087.1"/>
    </source>
</evidence>
<dbReference type="Pfam" id="PF24349">
    <property type="entry name" value="DUF7509"/>
    <property type="match status" value="1"/>
</dbReference>
<proteinExistence type="predicted"/>
<protein>
    <recommendedName>
        <fullName evidence="1">DUF7509 domain-containing protein</fullName>
    </recommendedName>
</protein>
<comment type="caution">
    <text evidence="2">The sequence shown here is derived from an EMBL/GenBank/DDBJ whole genome shotgun (WGS) entry which is preliminary data.</text>
</comment>
<dbReference type="InterPro" id="IPR055931">
    <property type="entry name" value="DUF7509"/>
</dbReference>
<evidence type="ECO:0000313" key="3">
    <source>
        <dbReference type="Proteomes" id="UP000283805"/>
    </source>
</evidence>
<name>A0A419WNS7_9EURY</name>
<reference evidence="2 3" key="1">
    <citation type="submission" date="2018-09" db="EMBL/GenBank/DDBJ databases">
        <title>Genomic Encyclopedia of Archaeal and Bacterial Type Strains, Phase II (KMG-II): from individual species to whole genera.</title>
        <authorList>
            <person name="Goeker M."/>
        </authorList>
    </citation>
    <scope>NUCLEOTIDE SEQUENCE [LARGE SCALE GENOMIC DNA]</scope>
    <source>
        <strain evidence="2 3">DSM 13151</strain>
    </source>
</reference>
<dbReference type="Proteomes" id="UP000283805">
    <property type="component" value="Unassembled WGS sequence"/>
</dbReference>
<sequence>MTALTEYEGRPIEEWVARSIPDADRNDAFVFLMGPYRLLDPAYLYPNDGYPLPPDPLAPRGNGAAPDAIEATLRTICDRVSAETGTTAFIASDVEIPTRREAERQDLEEPGMPVIDQSVALAKASAGNAFVFTKAGLTTGAGAEAGAIPEHFRLRDAEHRLRDPRTFCIFAEAEKASAESGTVYEPRFSSASIDEMDDAYDLRFRYFVDREELVERLIDFVESYVVPLASQP</sequence>
<accession>A0A419WNS7</accession>
<dbReference type="AlphaFoldDB" id="A0A419WNS7"/>
<organism evidence="2 3">
    <name type="scientific">Halopiger aswanensis</name>
    <dbReference type="NCBI Taxonomy" id="148449"/>
    <lineage>
        <taxon>Archaea</taxon>
        <taxon>Methanobacteriati</taxon>
        <taxon>Methanobacteriota</taxon>
        <taxon>Stenosarchaea group</taxon>
        <taxon>Halobacteria</taxon>
        <taxon>Halobacteriales</taxon>
        <taxon>Natrialbaceae</taxon>
        <taxon>Halopiger</taxon>
    </lineage>
</organism>
<dbReference type="OrthoDB" id="202387at2157"/>
<gene>
    <name evidence="2" type="ORF">ATJ93_0068</name>
</gene>
<dbReference type="EMBL" id="RAPO01000001">
    <property type="protein sequence ID" value="RKD97087.1"/>
    <property type="molecule type" value="Genomic_DNA"/>
</dbReference>
<feature type="domain" description="DUF7509" evidence="1">
    <location>
        <begin position="17"/>
        <end position="223"/>
    </location>
</feature>
<dbReference type="RefSeq" id="WP_120242666.1">
    <property type="nucleotide sequence ID" value="NZ_RAPO01000001.1"/>
</dbReference>